<dbReference type="AlphaFoldDB" id="A0A2N1MYF7"/>
<dbReference type="EMBL" id="LLXL01001065">
    <property type="protein sequence ID" value="PKK66630.1"/>
    <property type="molecule type" value="Genomic_DNA"/>
</dbReference>
<dbReference type="Proteomes" id="UP000233469">
    <property type="component" value="Unassembled WGS sequence"/>
</dbReference>
<reference evidence="1 2" key="1">
    <citation type="submission" date="2016-04" db="EMBL/GenBank/DDBJ databases">
        <title>Genome analyses suggest a sexual origin of heterokaryosis in a supposedly ancient asexual fungus.</title>
        <authorList>
            <person name="Ropars J."/>
            <person name="Sedzielewska K."/>
            <person name="Noel J."/>
            <person name="Charron P."/>
            <person name="Farinelli L."/>
            <person name="Marton T."/>
            <person name="Kruger M."/>
            <person name="Pelin A."/>
            <person name="Brachmann A."/>
            <person name="Corradi N."/>
        </authorList>
    </citation>
    <scope>NUCLEOTIDE SEQUENCE [LARGE SCALE GENOMIC DNA]</scope>
    <source>
        <strain evidence="1 2">C2</strain>
    </source>
</reference>
<gene>
    <name evidence="1" type="ORF">RhiirC2_784516</name>
</gene>
<protein>
    <submittedName>
        <fullName evidence="1">Uncharacterized protein</fullName>
    </submittedName>
</protein>
<evidence type="ECO:0000313" key="1">
    <source>
        <dbReference type="EMBL" id="PKK66630.1"/>
    </source>
</evidence>
<organism evidence="1 2">
    <name type="scientific">Rhizophagus irregularis</name>
    <dbReference type="NCBI Taxonomy" id="588596"/>
    <lineage>
        <taxon>Eukaryota</taxon>
        <taxon>Fungi</taxon>
        <taxon>Fungi incertae sedis</taxon>
        <taxon>Mucoromycota</taxon>
        <taxon>Glomeromycotina</taxon>
        <taxon>Glomeromycetes</taxon>
        <taxon>Glomerales</taxon>
        <taxon>Glomeraceae</taxon>
        <taxon>Rhizophagus</taxon>
    </lineage>
</organism>
<name>A0A2N1MYF7_9GLOM</name>
<reference evidence="1 2" key="2">
    <citation type="submission" date="2017-10" db="EMBL/GenBank/DDBJ databases">
        <title>Extensive intraspecific genome diversity in a model arbuscular mycorrhizal fungus.</title>
        <authorList>
            <person name="Chen E.C.H."/>
            <person name="Morin E."/>
            <person name="Baudet D."/>
            <person name="Noel J."/>
            <person name="Ndikumana S."/>
            <person name="Charron P."/>
            <person name="St-Onge C."/>
            <person name="Giorgi J."/>
            <person name="Grigoriev I.V."/>
            <person name="Roux C."/>
            <person name="Martin F.M."/>
            <person name="Corradi N."/>
        </authorList>
    </citation>
    <scope>NUCLEOTIDE SEQUENCE [LARGE SCALE GENOMIC DNA]</scope>
    <source>
        <strain evidence="1 2">C2</strain>
    </source>
</reference>
<proteinExistence type="predicted"/>
<comment type="caution">
    <text evidence="1">The sequence shown here is derived from an EMBL/GenBank/DDBJ whole genome shotgun (WGS) entry which is preliminary data.</text>
</comment>
<sequence>MSTSVFSENCASDSDLVEFLDTGSYHHGTRLENIGSYQYKFRDDSIRPRRFFGTDDEDGINAILTDCERHSLHEIIDGDDPLCPFIDFDLLQNVFNSLQPKHTSKEIRENLL</sequence>
<evidence type="ECO:0000313" key="2">
    <source>
        <dbReference type="Proteomes" id="UP000233469"/>
    </source>
</evidence>
<accession>A0A2N1MYF7</accession>